<dbReference type="Pfam" id="PF06644">
    <property type="entry name" value="ATP11"/>
    <property type="match status" value="1"/>
</dbReference>
<keyword evidence="3" id="KW-0809">Transit peptide</keyword>
<organism evidence="6 7">
    <name type="scientific">Tilletiaria anomala (strain ATCC 24038 / CBS 436.72 / UBC 951)</name>
    <dbReference type="NCBI Taxonomy" id="1037660"/>
    <lineage>
        <taxon>Eukaryota</taxon>
        <taxon>Fungi</taxon>
        <taxon>Dikarya</taxon>
        <taxon>Basidiomycota</taxon>
        <taxon>Ustilaginomycotina</taxon>
        <taxon>Exobasidiomycetes</taxon>
        <taxon>Georgefischeriales</taxon>
        <taxon>Tilletiariaceae</taxon>
        <taxon>Tilletiaria</taxon>
    </lineage>
</organism>
<protein>
    <submittedName>
        <fullName evidence="6">ATP11-domain-containing protein</fullName>
    </submittedName>
</protein>
<accession>A0A066WH87</accession>
<evidence type="ECO:0000313" key="6">
    <source>
        <dbReference type="EMBL" id="KDN53196.1"/>
    </source>
</evidence>
<feature type="compositionally biased region" description="Polar residues" evidence="5">
    <location>
        <begin position="57"/>
        <end position="78"/>
    </location>
</feature>
<evidence type="ECO:0000256" key="5">
    <source>
        <dbReference type="SAM" id="MobiDB-lite"/>
    </source>
</evidence>
<feature type="region of interest" description="Disordered" evidence="5">
    <location>
        <begin position="162"/>
        <end position="181"/>
    </location>
</feature>
<sequence>MAALFRPWLPRATLALAGPSRTPSSSATLLPVLSARRLHLTRPERAAVSGPSPDGLENSTSAAQASGSRETLAQNARSYNAPPSERQSAVQAAKERKMRQYEAVLKQKAAERGLKSIEELKAQVIAEKAAQKLSSKPAVSSSPIEERDAKVAADIRARAEAEAKRKLESGQLHPTSNCKGPVKPLDEILNIEKLMQEPPDRIQQLWTGYHMMRNKLSAVIPVSVYETLISTARRYPQFVLPLPRTIVGGEASQDPQHAGADANATQAQQGYEMHFLEWGFLPAPTSILSSSRTAASPSTLPGGDNAAPKPLPPPTTVLFTPLAEYKLRQEFAQPLLILTHYTDLAHAKGLVLMRGEITDADEAQAAGASVKDEERVAQPHSQGRMTQQDAQMLSICMQRFYLPDLGKRDANSGAYVGAAQRSQLLEAFHSSPQNFDVEKLVDAAFKF</sequence>
<dbReference type="EMBL" id="JMSN01000003">
    <property type="protein sequence ID" value="KDN53196.1"/>
    <property type="molecule type" value="Genomic_DNA"/>
</dbReference>
<dbReference type="GO" id="GO:0033615">
    <property type="term" value="P:mitochondrial proton-transporting ATP synthase complex assembly"/>
    <property type="evidence" value="ECO:0007669"/>
    <property type="project" value="TreeGrafter"/>
</dbReference>
<comment type="subcellular location">
    <subcellularLocation>
        <location evidence="1">Mitochondrion</location>
    </subcellularLocation>
</comment>
<comment type="caution">
    <text evidence="6">The sequence shown here is derived from an EMBL/GenBank/DDBJ whole genome shotgun (WGS) entry which is preliminary data.</text>
</comment>
<dbReference type="FunCoup" id="A0A066WH87">
    <property type="interactions" value="190"/>
</dbReference>
<feature type="region of interest" description="Disordered" evidence="5">
    <location>
        <begin position="291"/>
        <end position="313"/>
    </location>
</feature>
<dbReference type="InterPro" id="IPR010591">
    <property type="entry name" value="ATP11"/>
</dbReference>
<dbReference type="PANTHER" id="PTHR13126">
    <property type="entry name" value="CHAPERONE ATP11"/>
    <property type="match status" value="1"/>
</dbReference>
<dbReference type="GeneID" id="25262764"/>
<dbReference type="InParanoid" id="A0A066WH87"/>
<proteinExistence type="inferred from homology"/>
<gene>
    <name evidence="6" type="ORF">K437DRAFT_230812</name>
</gene>
<evidence type="ECO:0000256" key="4">
    <source>
        <dbReference type="ARBA" id="ARBA00023128"/>
    </source>
</evidence>
<evidence type="ECO:0000256" key="3">
    <source>
        <dbReference type="ARBA" id="ARBA00022946"/>
    </source>
</evidence>
<keyword evidence="7" id="KW-1185">Reference proteome</keyword>
<dbReference type="STRING" id="1037660.A0A066WH87"/>
<keyword evidence="4" id="KW-0496">Mitochondrion</keyword>
<dbReference type="Proteomes" id="UP000027361">
    <property type="component" value="Unassembled WGS sequence"/>
</dbReference>
<evidence type="ECO:0000256" key="1">
    <source>
        <dbReference type="ARBA" id="ARBA00004173"/>
    </source>
</evidence>
<comment type="similarity">
    <text evidence="2">Belongs to the ATP11 family.</text>
</comment>
<dbReference type="OrthoDB" id="16535at2759"/>
<dbReference type="HOGENOM" id="CLU_054226_0_0_1"/>
<dbReference type="PANTHER" id="PTHR13126:SF0">
    <property type="entry name" value="ATP SYNTHASE MITOCHONDRIAL F1 COMPLEX ASSEMBLY FACTOR 1"/>
    <property type="match status" value="1"/>
</dbReference>
<evidence type="ECO:0000256" key="2">
    <source>
        <dbReference type="ARBA" id="ARBA00009116"/>
    </source>
</evidence>
<dbReference type="RefSeq" id="XP_013246035.1">
    <property type="nucleotide sequence ID" value="XM_013390581.1"/>
</dbReference>
<reference evidence="6 7" key="1">
    <citation type="submission" date="2014-05" db="EMBL/GenBank/DDBJ databases">
        <title>Draft genome sequence of a rare smut relative, Tilletiaria anomala UBC 951.</title>
        <authorList>
            <consortium name="DOE Joint Genome Institute"/>
            <person name="Toome M."/>
            <person name="Kuo A."/>
            <person name="Henrissat B."/>
            <person name="Lipzen A."/>
            <person name="Tritt A."/>
            <person name="Yoshinaga Y."/>
            <person name="Zane M."/>
            <person name="Barry K."/>
            <person name="Grigoriev I.V."/>
            <person name="Spatafora J.W."/>
            <person name="Aimea M.C."/>
        </authorList>
    </citation>
    <scope>NUCLEOTIDE SEQUENCE [LARGE SCALE GENOMIC DNA]</scope>
    <source>
        <strain evidence="6 7">UBC 951</strain>
    </source>
</reference>
<feature type="region of interest" description="Disordered" evidence="5">
    <location>
        <begin position="41"/>
        <end position="94"/>
    </location>
</feature>
<dbReference type="OMA" id="FLQWGFH"/>
<dbReference type="AlphaFoldDB" id="A0A066WH87"/>
<evidence type="ECO:0000313" key="7">
    <source>
        <dbReference type="Proteomes" id="UP000027361"/>
    </source>
</evidence>
<dbReference type="GO" id="GO:0005739">
    <property type="term" value="C:mitochondrion"/>
    <property type="evidence" value="ECO:0007669"/>
    <property type="project" value="UniProtKB-SubCell"/>
</dbReference>
<name>A0A066WH87_TILAU</name>